<evidence type="ECO:0000256" key="4">
    <source>
        <dbReference type="ARBA" id="ARBA00023098"/>
    </source>
</evidence>
<dbReference type="PANTHER" id="PTHR14226">
    <property type="entry name" value="NEUROPATHY TARGET ESTERASE/SWISS CHEESE D.MELANOGASTER"/>
    <property type="match status" value="1"/>
</dbReference>
<reference evidence="10 12" key="2">
    <citation type="submission" date="2023-09" db="EMBL/GenBank/DDBJ databases">
        <title>Complete-Gapless Cercospora beticola genome.</title>
        <authorList>
            <person name="Wyatt N.A."/>
            <person name="Spanner R.E."/>
            <person name="Bolton M.D."/>
        </authorList>
    </citation>
    <scope>NUCLEOTIDE SEQUENCE [LARGE SCALE GENOMIC DNA]</scope>
    <source>
        <strain evidence="10">Cb09-40</strain>
    </source>
</reference>
<dbReference type="Gene3D" id="3.40.1090.10">
    <property type="entry name" value="Cytosolic phospholipase A2 catalytic domain"/>
    <property type="match status" value="1"/>
</dbReference>
<dbReference type="Pfam" id="PF11815">
    <property type="entry name" value="DUF3336"/>
    <property type="match status" value="1"/>
</dbReference>
<comment type="caution">
    <text evidence="5">Lacks conserved residue(s) required for the propagation of feature annotation.</text>
</comment>
<evidence type="ECO:0000256" key="5">
    <source>
        <dbReference type="PROSITE-ProRule" id="PRU01161"/>
    </source>
</evidence>
<keyword evidence="7" id="KW-0812">Transmembrane</keyword>
<dbReference type="GO" id="GO:0016042">
    <property type="term" value="P:lipid catabolic process"/>
    <property type="evidence" value="ECO:0007669"/>
    <property type="project" value="UniProtKB-KW"/>
</dbReference>
<keyword evidence="7" id="KW-0472">Membrane</keyword>
<accession>A0A2G5I6N2</accession>
<dbReference type="InterPro" id="IPR002641">
    <property type="entry name" value="PNPLA_dom"/>
</dbReference>
<evidence type="ECO:0000259" key="8">
    <source>
        <dbReference type="PROSITE" id="PS51635"/>
    </source>
</evidence>
<dbReference type="InterPro" id="IPR021771">
    <property type="entry name" value="Triacylglycerol_lipase_N"/>
</dbReference>
<organism evidence="9 11">
    <name type="scientific">Cercospora beticola</name>
    <name type="common">Sugarbeet leaf spot fungus</name>
    <dbReference type="NCBI Taxonomy" id="122368"/>
    <lineage>
        <taxon>Eukaryota</taxon>
        <taxon>Fungi</taxon>
        <taxon>Dikarya</taxon>
        <taxon>Ascomycota</taxon>
        <taxon>Pezizomycotina</taxon>
        <taxon>Dothideomycetes</taxon>
        <taxon>Dothideomycetidae</taxon>
        <taxon>Mycosphaerellales</taxon>
        <taxon>Mycosphaerellaceae</taxon>
        <taxon>Cercospora</taxon>
    </lineage>
</organism>
<dbReference type="PROSITE" id="PS51635">
    <property type="entry name" value="PNPLA"/>
    <property type="match status" value="1"/>
</dbReference>
<evidence type="ECO:0000313" key="9">
    <source>
        <dbReference type="EMBL" id="PIB00392.1"/>
    </source>
</evidence>
<keyword evidence="7" id="KW-1133">Transmembrane helix</keyword>
<dbReference type="SUPFAM" id="SSF52151">
    <property type="entry name" value="FabD/lysophospholipase-like"/>
    <property type="match status" value="1"/>
</dbReference>
<evidence type="ECO:0000313" key="12">
    <source>
        <dbReference type="Proteomes" id="UP001302367"/>
    </source>
</evidence>
<dbReference type="GO" id="GO:0004806">
    <property type="term" value="F:triacylglycerol lipase activity"/>
    <property type="evidence" value="ECO:0007669"/>
    <property type="project" value="InterPro"/>
</dbReference>
<evidence type="ECO:0000256" key="3">
    <source>
        <dbReference type="ARBA" id="ARBA00022963"/>
    </source>
</evidence>
<dbReference type="InterPro" id="IPR016035">
    <property type="entry name" value="Acyl_Trfase/lysoPLipase"/>
</dbReference>
<dbReference type="AlphaFoldDB" id="A0A2G5I6N2"/>
<protein>
    <submittedName>
        <fullName evidence="9">Patatin-like phospholipase domain-containing protein</fullName>
    </submittedName>
</protein>
<sequence length="599" mass="67783">MAPRYEVKTWSQLALAIVLTVTDVLHTWICNFIAWSRRKPVKEEMLERLASATDYDEWLKAAQALDLLPAAHSWRLNPVDSQYDFRLIDERRRKLYALRKTDDIPELTSYLRHGLFRNMYGITKLGLYDKTYSCTKESIHMCLDVTVDSIHSIADSATAETRQEGRLSAQEWIDNIHDAKQTFGQTALMLQGGSIFGLCHLGVVKALLHEDCLPRVIVGTATGALMAALVGIHTREDLPKFLSGERIDLSAFAASSLEAKKRNAEELDLVGREAPSSILPDWFTILGRRLQRLAAEGFLLDPDVLNECVEANVGDITFEEAYNRTGCILNIVVSPPTDEIPSLMNYLTAPNVLIRSAAMISHNTNMDPEKRRSRVHLLSKNAKGTIESRPIYLPAQPSISYEQPNESEHPTRRLRQQFNVEHFIISQARPYLAPFVRPSLPYVRGTSRSWIPYILSGLLKHSLQLADTFNLLPSNISRILSDEKIQGDKFTLVPELSVTDWTRLLKNPSKEEMDFWILKGERCVWPSLCALKARMAVEMALDYAWTEVELKKSGKPSSSKRNPVDKQSLVALPPQPVYRADEDGDWQSRKRKTSADQNA</sequence>
<dbReference type="InterPro" id="IPR050301">
    <property type="entry name" value="NTE"/>
</dbReference>
<proteinExistence type="predicted"/>
<dbReference type="GO" id="GO:0006641">
    <property type="term" value="P:triglyceride metabolic process"/>
    <property type="evidence" value="ECO:0007669"/>
    <property type="project" value="UniProtKB-ARBA"/>
</dbReference>
<dbReference type="Pfam" id="PF01734">
    <property type="entry name" value="Patatin"/>
    <property type="match status" value="1"/>
</dbReference>
<keyword evidence="2" id="KW-0378">Hydrolase</keyword>
<dbReference type="PANTHER" id="PTHR14226:SF44">
    <property type="entry name" value="TRIACYLGLYCEROL LIPASE 3"/>
    <property type="match status" value="1"/>
</dbReference>
<feature type="region of interest" description="Disordered" evidence="6">
    <location>
        <begin position="552"/>
        <end position="599"/>
    </location>
</feature>
<evidence type="ECO:0000256" key="1">
    <source>
        <dbReference type="ARBA" id="ARBA00002682"/>
    </source>
</evidence>
<keyword evidence="3" id="KW-0442">Lipid degradation</keyword>
<dbReference type="Proteomes" id="UP001302367">
    <property type="component" value="Chromosome 1"/>
</dbReference>
<keyword evidence="12" id="KW-1185">Reference proteome</keyword>
<dbReference type="EMBL" id="CP134184">
    <property type="protein sequence ID" value="WPA96808.1"/>
    <property type="molecule type" value="Genomic_DNA"/>
</dbReference>
<evidence type="ECO:0000313" key="10">
    <source>
        <dbReference type="EMBL" id="WPA96808.1"/>
    </source>
</evidence>
<dbReference type="OrthoDB" id="10049244at2759"/>
<gene>
    <name evidence="9" type="ORF">CB0940_01370</name>
    <name evidence="10" type="ORF">RHO25_001416</name>
</gene>
<dbReference type="Proteomes" id="UP000230605">
    <property type="component" value="Chromosome 1"/>
</dbReference>
<feature type="domain" description="PNPLA" evidence="8">
    <location>
        <begin position="188"/>
        <end position="395"/>
    </location>
</feature>
<comment type="function">
    <text evidence="1">Probable lipid hydrolase.</text>
</comment>
<reference evidence="9 11" key="1">
    <citation type="submission" date="2015-10" db="EMBL/GenBank/DDBJ databases">
        <title>The cercosporin biosynthetic gene cluster was horizontally transferred to several fungal lineages and shown to be expanded in Cercospora beticola based on microsynteny with recipient genomes.</title>
        <authorList>
            <person name="De Jonge R."/>
            <person name="Ebert M.K."/>
            <person name="Suttle J.C."/>
            <person name="Jurick Ii W.M."/>
            <person name="Secor G.A."/>
            <person name="Thomma B.P."/>
            <person name="Van De Peer Y."/>
            <person name="Bolton M.D."/>
        </authorList>
    </citation>
    <scope>NUCLEOTIDE SEQUENCE [LARGE SCALE GENOMIC DNA]</scope>
    <source>
        <strain evidence="9 11">09-40</strain>
    </source>
</reference>
<dbReference type="EMBL" id="LKMD01000100">
    <property type="protein sequence ID" value="PIB00392.1"/>
    <property type="molecule type" value="Genomic_DNA"/>
</dbReference>
<name>A0A2G5I6N2_CERBT</name>
<evidence type="ECO:0000256" key="7">
    <source>
        <dbReference type="SAM" id="Phobius"/>
    </source>
</evidence>
<evidence type="ECO:0000256" key="6">
    <source>
        <dbReference type="SAM" id="MobiDB-lite"/>
    </source>
</evidence>
<keyword evidence="4" id="KW-0443">Lipid metabolism</keyword>
<evidence type="ECO:0000256" key="2">
    <source>
        <dbReference type="ARBA" id="ARBA00022801"/>
    </source>
</evidence>
<feature type="transmembrane region" description="Helical" evidence="7">
    <location>
        <begin position="12"/>
        <end position="35"/>
    </location>
</feature>
<evidence type="ECO:0000313" key="11">
    <source>
        <dbReference type="Proteomes" id="UP000230605"/>
    </source>
</evidence>